<dbReference type="UniPathway" id="UPA00958"/>
<evidence type="ECO:0000256" key="7">
    <source>
        <dbReference type="ARBA" id="ARBA00022968"/>
    </source>
</evidence>
<organism evidence="14 15">
    <name type="scientific">Litorivivens lipolytica</name>
    <dbReference type="NCBI Taxonomy" id="1524264"/>
    <lineage>
        <taxon>Bacteria</taxon>
        <taxon>Pseudomonadati</taxon>
        <taxon>Pseudomonadota</taxon>
        <taxon>Gammaproteobacteria</taxon>
        <taxon>Litorivivens</taxon>
    </lineage>
</organism>
<dbReference type="SUPFAM" id="SSF53756">
    <property type="entry name" value="UDP-Glycosyltransferase/glycogen phosphorylase"/>
    <property type="match status" value="1"/>
</dbReference>
<dbReference type="InterPro" id="IPR039901">
    <property type="entry name" value="Kdotransferase"/>
</dbReference>
<comment type="pathway">
    <text evidence="2 12">Bacterial outer membrane biogenesis; LPS core biosynthesis.</text>
</comment>
<accession>A0A7W4W6R5</accession>
<feature type="transmembrane region" description="Helical" evidence="12">
    <location>
        <begin position="21"/>
        <end position="40"/>
    </location>
</feature>
<keyword evidence="6 12" id="KW-0808">Transferase</keyword>
<dbReference type="Proteomes" id="UP000537130">
    <property type="component" value="Unassembled WGS sequence"/>
</dbReference>
<dbReference type="Gene3D" id="3.40.50.11720">
    <property type="entry name" value="3-Deoxy-D-manno-octulosonic-acid transferase, N-terminal domain"/>
    <property type="match status" value="1"/>
</dbReference>
<keyword evidence="14" id="KW-0328">Glycosyltransferase</keyword>
<feature type="domain" description="3-deoxy-D-manno-octulosonic-acid transferase N-terminal" evidence="13">
    <location>
        <begin position="52"/>
        <end position="229"/>
    </location>
</feature>
<dbReference type="Gene3D" id="3.40.50.2000">
    <property type="entry name" value="Glycogen Phosphorylase B"/>
    <property type="match status" value="1"/>
</dbReference>
<dbReference type="InterPro" id="IPR038107">
    <property type="entry name" value="Glycos_transf_N_sf"/>
</dbReference>
<dbReference type="GO" id="GO:0009245">
    <property type="term" value="P:lipid A biosynthetic process"/>
    <property type="evidence" value="ECO:0007669"/>
    <property type="project" value="TreeGrafter"/>
</dbReference>
<evidence type="ECO:0000256" key="1">
    <source>
        <dbReference type="ARBA" id="ARBA00004388"/>
    </source>
</evidence>
<keyword evidence="12" id="KW-1133">Transmembrane helix</keyword>
<evidence type="ECO:0000256" key="6">
    <source>
        <dbReference type="ARBA" id="ARBA00022679"/>
    </source>
</evidence>
<dbReference type="PANTHER" id="PTHR42755:SF1">
    <property type="entry name" value="3-DEOXY-D-MANNO-OCTULOSONIC ACID TRANSFERASE, MITOCHONDRIAL-RELATED"/>
    <property type="match status" value="1"/>
</dbReference>
<dbReference type="GO" id="GO:0005886">
    <property type="term" value="C:plasma membrane"/>
    <property type="evidence" value="ECO:0007669"/>
    <property type="project" value="UniProtKB-SubCell"/>
</dbReference>
<dbReference type="AlphaFoldDB" id="A0A7W4W6R5"/>
<keyword evidence="12" id="KW-0472">Membrane</keyword>
<comment type="similarity">
    <text evidence="3">Belongs to the glycosyltransferase group 1 family. Glycosyltransferase 30 subfamily.</text>
</comment>
<dbReference type="FunFam" id="3.40.50.11720:FF:000001">
    <property type="entry name" value="3-deoxy-D-manno-octulosonic acid transferase"/>
    <property type="match status" value="1"/>
</dbReference>
<evidence type="ECO:0000256" key="10">
    <source>
        <dbReference type="PIRSR" id="PIRSR639901-1"/>
    </source>
</evidence>
<reference evidence="14 15" key="1">
    <citation type="submission" date="2020-08" db="EMBL/GenBank/DDBJ databases">
        <title>Genomic Encyclopedia of Type Strains, Phase III (KMG-III): the genomes of soil and plant-associated and newly described type strains.</title>
        <authorList>
            <person name="Whitman W."/>
        </authorList>
    </citation>
    <scope>NUCLEOTIDE SEQUENCE [LARGE SCALE GENOMIC DNA]</scope>
    <source>
        <strain evidence="14 15">CECT 8654</strain>
    </source>
</reference>
<evidence type="ECO:0000256" key="3">
    <source>
        <dbReference type="ARBA" id="ARBA00006380"/>
    </source>
</evidence>
<evidence type="ECO:0000313" key="15">
    <source>
        <dbReference type="Proteomes" id="UP000537130"/>
    </source>
</evidence>
<feature type="site" description="Transition state stabilizer" evidence="11">
    <location>
        <position position="148"/>
    </location>
</feature>
<evidence type="ECO:0000256" key="12">
    <source>
        <dbReference type="RuleBase" id="RU365103"/>
    </source>
</evidence>
<dbReference type="GO" id="GO:0009244">
    <property type="term" value="P:lipopolysaccharide core region biosynthetic process"/>
    <property type="evidence" value="ECO:0007669"/>
    <property type="project" value="UniProtKB-UniRule"/>
</dbReference>
<dbReference type="GO" id="GO:0043842">
    <property type="term" value="F:Kdo transferase activity"/>
    <property type="evidence" value="ECO:0007669"/>
    <property type="project" value="UniProtKB-EC"/>
</dbReference>
<evidence type="ECO:0000256" key="8">
    <source>
        <dbReference type="ARBA" id="ARBA00031445"/>
    </source>
</evidence>
<dbReference type="Pfam" id="PF04413">
    <property type="entry name" value="Glycos_transf_N"/>
    <property type="match status" value="1"/>
</dbReference>
<comment type="catalytic activity">
    <reaction evidence="9 12">
        <text>lipid IVA (E. coli) + CMP-3-deoxy-beta-D-manno-octulosonate = alpha-Kdo-(2-&gt;6)-lipid IVA (E. coli) + CMP + H(+)</text>
        <dbReference type="Rhea" id="RHEA:28066"/>
        <dbReference type="ChEBI" id="CHEBI:15378"/>
        <dbReference type="ChEBI" id="CHEBI:58603"/>
        <dbReference type="ChEBI" id="CHEBI:60364"/>
        <dbReference type="ChEBI" id="CHEBI:60377"/>
        <dbReference type="ChEBI" id="CHEBI:85987"/>
        <dbReference type="EC" id="2.4.99.12"/>
    </reaction>
</comment>
<comment type="function">
    <text evidence="12">Involved in lipopolysaccharide (LPS) biosynthesis. Catalyzes the transfer of 3-deoxy-D-manno-octulosonate (Kdo) residue(s) from CMP-Kdo to lipid IV(A), the tetraacyldisaccharide-1,4'-bisphosphate precursor of lipid A.</text>
</comment>
<comment type="caution">
    <text evidence="14">The sequence shown here is derived from an EMBL/GenBank/DDBJ whole genome shotgun (WGS) entry which is preliminary data.</text>
</comment>
<dbReference type="NCBIfam" id="NF004388">
    <property type="entry name" value="PRK05749.1-4"/>
    <property type="match status" value="1"/>
</dbReference>
<dbReference type="EMBL" id="JACHWY010000003">
    <property type="protein sequence ID" value="MBB3048360.1"/>
    <property type="molecule type" value="Genomic_DNA"/>
</dbReference>
<sequence length="439" mass="48512">MFRAARYAWPHNSHPITVMPLFIYTCLFYLISPLLLLRLLQRSVKAPEYRRRMAERFGFFTAPPKRGGIWVHAVSVGEVIAAVPMIKVLQERYPEQAITVTTMTPTGSERVQAMLGDSVFHVYAPYDMPDAIGRFLRRTGPQTLVIMETEIWPNMVCCARRAGLEVVLANARLSEKSARGYARLPALTKRVFSAISMVVAQHRSDAERFRSLGVPDAQLSVSGSVKFDIDVPESLRQQAQDERRKLGLAGRPVWLCASTHEGEETLILKAFSQIREQVPEAALLIAPRHPERFDQVAALIASGNWSMVRRSSGDHPEGADILLLDTMGELMLLFGCADVATVGGSLIERGGHNSLEPAAWGLPLVNGPSDFNFAAISELLQQAGALSIVDTAEALASEVAELLKSEALREQRGALARQVVAENRGALERLLEHIDRLHH</sequence>
<keyword evidence="7" id="KW-0735">Signal-anchor</keyword>
<comment type="subcellular location">
    <subcellularLocation>
        <location evidence="1">Cell inner membrane</location>
        <topology evidence="1">Single-pass membrane protein</topology>
        <orientation evidence="1">Cytoplasmic side</orientation>
    </subcellularLocation>
    <subcellularLocation>
        <location evidence="12">Cell membrane</location>
    </subcellularLocation>
</comment>
<protein>
    <recommendedName>
        <fullName evidence="5 12">3-deoxy-D-manno-octulosonic acid transferase</fullName>
        <shortName evidence="12">Kdo transferase</shortName>
        <ecNumber evidence="4 12">2.4.99.12</ecNumber>
    </recommendedName>
    <alternativeName>
        <fullName evidence="8 12">Lipid IV(A) 3-deoxy-D-manno-octulosonic acid transferase</fullName>
    </alternativeName>
</protein>
<dbReference type="EC" id="2.4.99.12" evidence="4 12"/>
<dbReference type="FunFam" id="3.40.50.2000:FF:000032">
    <property type="entry name" value="3-deoxy-D-manno-octulosonic acid transferase"/>
    <property type="match status" value="1"/>
</dbReference>
<dbReference type="PANTHER" id="PTHR42755">
    <property type="entry name" value="3-DEOXY-MANNO-OCTULOSONATE CYTIDYLYLTRANSFERASE"/>
    <property type="match status" value="1"/>
</dbReference>
<name>A0A7W4W6R5_9GAMM</name>
<feature type="active site" description="Proton acceptor" evidence="10">
    <location>
        <position position="78"/>
    </location>
</feature>
<keyword evidence="12" id="KW-0448">Lipopolysaccharide biosynthesis</keyword>
<keyword evidence="12" id="KW-0812">Transmembrane</keyword>
<evidence type="ECO:0000259" key="13">
    <source>
        <dbReference type="Pfam" id="PF04413"/>
    </source>
</evidence>
<evidence type="ECO:0000256" key="9">
    <source>
        <dbReference type="ARBA" id="ARBA00049183"/>
    </source>
</evidence>
<evidence type="ECO:0000313" key="14">
    <source>
        <dbReference type="EMBL" id="MBB3048360.1"/>
    </source>
</evidence>
<dbReference type="RefSeq" id="WP_246386929.1">
    <property type="nucleotide sequence ID" value="NZ_JACHWY010000003.1"/>
</dbReference>
<keyword evidence="15" id="KW-1185">Reference proteome</keyword>
<dbReference type="InterPro" id="IPR007507">
    <property type="entry name" value="Glycos_transf_N"/>
</dbReference>
<keyword evidence="12" id="KW-1003">Cell membrane</keyword>
<gene>
    <name evidence="14" type="ORF">FHR99_002634</name>
</gene>
<evidence type="ECO:0000256" key="4">
    <source>
        <dbReference type="ARBA" id="ARBA00012621"/>
    </source>
</evidence>
<evidence type="ECO:0000256" key="11">
    <source>
        <dbReference type="PIRSR" id="PIRSR639901-2"/>
    </source>
</evidence>
<evidence type="ECO:0000256" key="5">
    <source>
        <dbReference type="ARBA" id="ARBA00019077"/>
    </source>
</evidence>
<feature type="site" description="Transition state stabilizer" evidence="11">
    <location>
        <position position="226"/>
    </location>
</feature>
<proteinExistence type="inferred from homology"/>
<evidence type="ECO:0000256" key="2">
    <source>
        <dbReference type="ARBA" id="ARBA00004713"/>
    </source>
</evidence>